<dbReference type="Gene3D" id="2.60.40.2070">
    <property type="match status" value="1"/>
</dbReference>
<dbReference type="Pfam" id="PF13953">
    <property type="entry name" value="PapC_C"/>
    <property type="match status" value="1"/>
</dbReference>
<dbReference type="PANTHER" id="PTHR30451">
    <property type="entry name" value="OUTER MEMBRANE USHER PROTEIN"/>
    <property type="match status" value="1"/>
</dbReference>
<dbReference type="Gene3D" id="2.60.40.2610">
    <property type="entry name" value="Outer membrane usher protein FimD, plug domain"/>
    <property type="match status" value="1"/>
</dbReference>
<dbReference type="EMBL" id="LT546645">
    <property type="protein sequence ID" value="SAI72340.1"/>
    <property type="molecule type" value="Genomic_DNA"/>
</dbReference>
<dbReference type="InterPro" id="IPR000015">
    <property type="entry name" value="Fimb_usher"/>
</dbReference>
<evidence type="ECO:0000256" key="4">
    <source>
        <dbReference type="ARBA" id="ARBA00022452"/>
    </source>
</evidence>
<evidence type="ECO:0000256" key="7">
    <source>
        <dbReference type="ARBA" id="ARBA00023136"/>
    </source>
</evidence>
<comment type="similarity">
    <text evidence="2 9">Belongs to the fimbrial export usher family.</text>
</comment>
<dbReference type="InterPro" id="IPR025949">
    <property type="entry name" value="PapC-like_C"/>
</dbReference>
<comment type="subcellular location">
    <subcellularLocation>
        <location evidence="1 9">Cell outer membrane</location>
        <topology evidence="1 9">Multi-pass membrane protein</topology>
    </subcellularLocation>
</comment>
<evidence type="ECO:0000256" key="3">
    <source>
        <dbReference type="ARBA" id="ARBA00022448"/>
    </source>
</evidence>
<keyword evidence="6 10" id="KW-0732">Signal</keyword>
<evidence type="ECO:0000313" key="13">
    <source>
        <dbReference type="EMBL" id="SAI72340.1"/>
    </source>
</evidence>
<feature type="signal peptide" evidence="10">
    <location>
        <begin position="1"/>
        <end position="33"/>
    </location>
</feature>
<dbReference type="GO" id="GO:0009279">
    <property type="term" value="C:cell outer membrane"/>
    <property type="evidence" value="ECO:0007669"/>
    <property type="project" value="UniProtKB-SubCell"/>
</dbReference>
<keyword evidence="3 9" id="KW-0813">Transport</keyword>
<dbReference type="PROSITE" id="PS51318">
    <property type="entry name" value="TAT"/>
    <property type="match status" value="1"/>
</dbReference>
<evidence type="ECO:0000259" key="12">
    <source>
        <dbReference type="Pfam" id="PF13954"/>
    </source>
</evidence>
<dbReference type="PATRIC" id="fig|123899.6.peg.3149"/>
<dbReference type="AlphaFoldDB" id="A0A157KJI7"/>
<gene>
    <name evidence="13" type="primary">fhaA</name>
    <name evidence="13" type="ORF">SAMEA3906487_03154</name>
</gene>
<feature type="domain" description="PapC N-terminal" evidence="12">
    <location>
        <begin position="43"/>
        <end position="191"/>
    </location>
</feature>
<keyword evidence="14" id="KW-1185">Reference proteome</keyword>
<dbReference type="Pfam" id="PF13954">
    <property type="entry name" value="PapC_N"/>
    <property type="match status" value="1"/>
</dbReference>
<dbReference type="InterPro" id="IPR006311">
    <property type="entry name" value="TAT_signal"/>
</dbReference>
<dbReference type="InterPro" id="IPR018030">
    <property type="entry name" value="Fimbrial_membr_usher_CS"/>
</dbReference>
<keyword evidence="8 9" id="KW-0998">Cell outer membrane</keyword>
<dbReference type="KEGG" id="btrm:SAMEA390648703154"/>
<evidence type="ECO:0000256" key="10">
    <source>
        <dbReference type="SAM" id="SignalP"/>
    </source>
</evidence>
<protein>
    <submittedName>
        <fullName evidence="13">Outer membrane fimbrial usher protein</fullName>
    </submittedName>
</protein>
<dbReference type="GO" id="GO:0009297">
    <property type="term" value="P:pilus assembly"/>
    <property type="evidence" value="ECO:0007669"/>
    <property type="project" value="InterPro"/>
</dbReference>
<dbReference type="InterPro" id="IPR043142">
    <property type="entry name" value="PapC-like_C_sf"/>
</dbReference>
<keyword evidence="7 9" id="KW-0472">Membrane</keyword>
<evidence type="ECO:0000256" key="2">
    <source>
        <dbReference type="ARBA" id="ARBA00008064"/>
    </source>
</evidence>
<evidence type="ECO:0000259" key="11">
    <source>
        <dbReference type="Pfam" id="PF13953"/>
    </source>
</evidence>
<dbReference type="PROSITE" id="PS01151">
    <property type="entry name" value="FIMBRIAL_USHER"/>
    <property type="match status" value="1"/>
</dbReference>
<evidence type="ECO:0000256" key="6">
    <source>
        <dbReference type="ARBA" id="ARBA00022729"/>
    </source>
</evidence>
<dbReference type="Gene3D" id="3.10.20.410">
    <property type="match status" value="1"/>
</dbReference>
<dbReference type="Pfam" id="PF00577">
    <property type="entry name" value="Usher"/>
    <property type="match status" value="1"/>
</dbReference>
<evidence type="ECO:0000313" key="14">
    <source>
        <dbReference type="Proteomes" id="UP000076825"/>
    </source>
</evidence>
<keyword evidence="5 9" id="KW-0812">Transmembrane</keyword>
<evidence type="ECO:0000256" key="5">
    <source>
        <dbReference type="ARBA" id="ARBA00022692"/>
    </source>
</evidence>
<keyword evidence="9" id="KW-1029">Fimbrium biogenesis</keyword>
<dbReference type="InterPro" id="IPR042186">
    <property type="entry name" value="FimD_plug_dom"/>
</dbReference>
<proteinExistence type="inferred from homology"/>
<evidence type="ECO:0000256" key="1">
    <source>
        <dbReference type="ARBA" id="ARBA00004571"/>
    </source>
</evidence>
<dbReference type="InterPro" id="IPR025885">
    <property type="entry name" value="PapC_N"/>
</dbReference>
<dbReference type="Proteomes" id="UP000076825">
    <property type="component" value="Chromosome 1"/>
</dbReference>
<dbReference type="InterPro" id="IPR037224">
    <property type="entry name" value="PapC_N_sf"/>
</dbReference>
<dbReference type="Gene3D" id="2.60.40.3110">
    <property type="match status" value="1"/>
</dbReference>
<feature type="domain" description="PapC-like C-terminal" evidence="11">
    <location>
        <begin position="765"/>
        <end position="818"/>
    </location>
</feature>
<keyword evidence="4" id="KW-1134">Transmembrane beta strand</keyword>
<dbReference type="eggNOG" id="COG3188">
    <property type="taxonomic scope" value="Bacteria"/>
</dbReference>
<accession>A0A157KJI7</accession>
<reference evidence="13 14" key="1">
    <citation type="submission" date="2016-04" db="EMBL/GenBank/DDBJ databases">
        <authorList>
            <consortium name="Pathogen Informatics"/>
        </authorList>
    </citation>
    <scope>NUCLEOTIDE SEQUENCE [LARGE SCALE GENOMIC DNA]</scope>
    <source>
        <strain evidence="13 14">H044680328</strain>
    </source>
</reference>
<sequence>MFTQGSSLSRRRWWRLSPLVAALASVLACEASAAQAPAYAEAQFDPMMLWGAASRADVERFTRRNVLEAGRHYVEVVVNERRGISMPVQFVSAADDAPLTDAHACFTQEQWQRLGVKLAVLAPALRERMAAGQCLGVKALYPGSLEQYDFSASQLLISVPQAFIQYSAYQDVSPDQWQSGITAFRNNYSYSYQRFASRGVQFSSFNALLDSGLNVGGWFLRNSAYFSQSQGRRQFRSQRTTLQTDIPSWRARLVMGQLYTGAEYFSAYRLQGVMLSTDPAMLPYSERLYRPTVRGVANSQATVQILQGQTVIYQGRVAPGPFAIDDYSPIGYGGDLTLVITEADGSEQRYTVPFGNAVRLIRKGQLQYSLSAGRYDPGPRGGLKPWMGQATARWGVQEYANLYGGVLAAGSQYGAVSIGAGFNTPVGAVSLDSSWARARRRGEPASWGVSYRLSYTKTVSATRTVVRLATVRYSSEGFWTLNDALSGRFSDVRPGRPRGEFNLSMSQPLGRWGSVYLSGSLRNYWHAAPRQTQWQVGYSTRVQGVTVSVTASASQGGFGSGRQVMLNLSIPLSGWKTGGVLRSTVLQDSGRGRTERISYDNTVGRNRALSYGLDITRDAQRQQGYGLNASYVGRYGYVSAAASRQGETTQWSVNGNGGLVIHGGGVTLGQTLPDSIGLIEARDAGGATIANMGNAKLDGNGYGLVSLSPYSVNEVQISPENLSLDVELQSTTEEAIPRAGAVVPLVFKTKRERAALLVIGPEDRARLPFGTPIHDQDGTIIGTIGQGGRALLRGVTDQGVLILRFTNGESCRVPYRLQGDGARGEGRVPLIPLRCGGPS</sequence>
<dbReference type="STRING" id="123899.SAMEA3906487_03154"/>
<organism evidence="13 14">
    <name type="scientific">Bordetella trematum</name>
    <dbReference type="NCBI Taxonomy" id="123899"/>
    <lineage>
        <taxon>Bacteria</taxon>
        <taxon>Pseudomonadati</taxon>
        <taxon>Pseudomonadota</taxon>
        <taxon>Betaproteobacteria</taxon>
        <taxon>Burkholderiales</taxon>
        <taxon>Alcaligenaceae</taxon>
        <taxon>Bordetella</taxon>
    </lineage>
</organism>
<dbReference type="PANTHER" id="PTHR30451:SF5">
    <property type="entry name" value="SLR0019 PROTEIN"/>
    <property type="match status" value="1"/>
</dbReference>
<dbReference type="GO" id="GO:0015473">
    <property type="term" value="F:fimbrial usher porin activity"/>
    <property type="evidence" value="ECO:0007669"/>
    <property type="project" value="InterPro"/>
</dbReference>
<evidence type="ECO:0000256" key="8">
    <source>
        <dbReference type="ARBA" id="ARBA00023237"/>
    </source>
</evidence>
<evidence type="ECO:0000256" key="9">
    <source>
        <dbReference type="RuleBase" id="RU003884"/>
    </source>
</evidence>
<feature type="chain" id="PRO_5009816466" evidence="10">
    <location>
        <begin position="34"/>
        <end position="839"/>
    </location>
</feature>
<dbReference type="SUPFAM" id="SSF141729">
    <property type="entry name" value="FimD N-terminal domain-like"/>
    <property type="match status" value="1"/>
</dbReference>
<name>A0A157KJI7_9BORD</name>